<dbReference type="SUPFAM" id="SSF103473">
    <property type="entry name" value="MFS general substrate transporter"/>
    <property type="match status" value="1"/>
</dbReference>
<feature type="transmembrane region" description="Helical" evidence="5">
    <location>
        <begin position="196"/>
        <end position="218"/>
    </location>
</feature>
<feature type="transmembrane region" description="Helical" evidence="5">
    <location>
        <begin position="344"/>
        <end position="365"/>
    </location>
</feature>
<dbReference type="GO" id="GO:0022857">
    <property type="term" value="F:transmembrane transporter activity"/>
    <property type="evidence" value="ECO:0007669"/>
    <property type="project" value="InterPro"/>
</dbReference>
<protein>
    <submittedName>
        <fullName evidence="8">MFS domain-containing protein</fullName>
    </submittedName>
</protein>
<dbReference type="PANTHER" id="PTHR24064">
    <property type="entry name" value="SOLUTE CARRIER FAMILY 22 MEMBER"/>
    <property type="match status" value="1"/>
</dbReference>
<organism evidence="7 8">
    <name type="scientific">Steinernema glaseri</name>
    <dbReference type="NCBI Taxonomy" id="37863"/>
    <lineage>
        <taxon>Eukaryota</taxon>
        <taxon>Metazoa</taxon>
        <taxon>Ecdysozoa</taxon>
        <taxon>Nematoda</taxon>
        <taxon>Chromadorea</taxon>
        <taxon>Rhabditida</taxon>
        <taxon>Tylenchina</taxon>
        <taxon>Panagrolaimomorpha</taxon>
        <taxon>Strongyloidoidea</taxon>
        <taxon>Steinernematidae</taxon>
        <taxon>Steinernema</taxon>
    </lineage>
</organism>
<dbReference type="InterPro" id="IPR020846">
    <property type="entry name" value="MFS_dom"/>
</dbReference>
<feature type="transmembrane region" description="Helical" evidence="5">
    <location>
        <begin position="169"/>
        <end position="187"/>
    </location>
</feature>
<keyword evidence="4 5" id="KW-0472">Membrane</keyword>
<dbReference type="InterPro" id="IPR036259">
    <property type="entry name" value="MFS_trans_sf"/>
</dbReference>
<feature type="transmembrane region" description="Helical" evidence="5">
    <location>
        <begin position="140"/>
        <end position="163"/>
    </location>
</feature>
<feature type="transmembrane region" description="Helical" evidence="5">
    <location>
        <begin position="377"/>
        <end position="399"/>
    </location>
</feature>
<dbReference type="Pfam" id="PF00083">
    <property type="entry name" value="Sugar_tr"/>
    <property type="match status" value="1"/>
</dbReference>
<evidence type="ECO:0000256" key="3">
    <source>
        <dbReference type="ARBA" id="ARBA00022989"/>
    </source>
</evidence>
<keyword evidence="3 5" id="KW-1133">Transmembrane helix</keyword>
<evidence type="ECO:0000256" key="4">
    <source>
        <dbReference type="ARBA" id="ARBA00023136"/>
    </source>
</evidence>
<feature type="transmembrane region" description="Helical" evidence="5">
    <location>
        <begin position="434"/>
        <end position="456"/>
    </location>
</feature>
<evidence type="ECO:0000256" key="1">
    <source>
        <dbReference type="ARBA" id="ARBA00004141"/>
    </source>
</evidence>
<feature type="domain" description="Major facilitator superfamily (MFS) profile" evidence="6">
    <location>
        <begin position="47"/>
        <end position="522"/>
    </location>
</feature>
<evidence type="ECO:0000256" key="5">
    <source>
        <dbReference type="SAM" id="Phobius"/>
    </source>
</evidence>
<dbReference type="AlphaFoldDB" id="A0A1I7XYN5"/>
<feature type="transmembrane region" description="Helical" evidence="5">
    <location>
        <begin position="306"/>
        <end position="332"/>
    </location>
</feature>
<feature type="transmembrane region" description="Helical" evidence="5">
    <location>
        <begin position="476"/>
        <end position="494"/>
    </location>
</feature>
<name>A0A1I7XYN5_9BILA</name>
<dbReference type="WBParaSite" id="L893_g10811.t1">
    <property type="protein sequence ID" value="L893_g10811.t1"/>
    <property type="gene ID" value="L893_g10811"/>
</dbReference>
<feature type="transmembrane region" description="Helical" evidence="5">
    <location>
        <begin position="500"/>
        <end position="518"/>
    </location>
</feature>
<evidence type="ECO:0000313" key="7">
    <source>
        <dbReference type="Proteomes" id="UP000095287"/>
    </source>
</evidence>
<keyword evidence="2 5" id="KW-0812">Transmembrane</keyword>
<accession>A0A1I7XYN5</accession>
<feature type="transmembrane region" description="Helical" evidence="5">
    <location>
        <begin position="23"/>
        <end position="43"/>
    </location>
</feature>
<dbReference type="InterPro" id="IPR005828">
    <property type="entry name" value="MFS_sugar_transport-like"/>
</dbReference>
<evidence type="ECO:0000259" key="6">
    <source>
        <dbReference type="PROSITE" id="PS50850"/>
    </source>
</evidence>
<reference evidence="8" key="1">
    <citation type="submission" date="2016-11" db="UniProtKB">
        <authorList>
            <consortium name="WormBaseParasite"/>
        </authorList>
    </citation>
    <scope>IDENTIFICATION</scope>
</reference>
<evidence type="ECO:0000256" key="2">
    <source>
        <dbReference type="ARBA" id="ARBA00022692"/>
    </source>
</evidence>
<dbReference type="Proteomes" id="UP000095287">
    <property type="component" value="Unplaced"/>
</dbReference>
<sequence length="554" mass="62153">MEPEAGEAPQKAPKANLGDFQKLGWYILFMCVAQEFMTLSYLANITFMVYAGFSPTVVGCGSSVFSGSDLDRCEQLKAARNESACEVVLDTQFESVNYEFELLCEDSVLVKHSTSIQMVGVMIGSMVFGHMSDSFGRRKVLLVSIAGMFVFSIVSSFSSSLFTFNITRVILMFFNGGMSSVQLVYIMEMLPKNHRLWIFTLVTTSPNYIVLAGMAYSAGDWRVLSRYTSFFASLPAFVLVFCAHESPRWLVQKGRLDEAREVLVTVDRLNGTLTAGRLVEMDDILDKERTIFEAQRHRRRYSFMHLFYTWKLTAYITTLSFALFSASITSYALIFNMDKLSGSIYWNSVFYGVFRYAMNILTGLADYFGGRRTGRKVIHNVSLVYVLCALGTVFVSSFFRKSPLTCKKPKIGEISLNFCGDVATVTLAETQNEWMTRIATLTAAAMCSQLFLSAIVTTNELFPTAVRNLASSFTSFINRIGTVVAPHFFYMALFWAPLPYLILLFIGVVDLVAFSVVLPETKGTHMADHMPRPEERIFAKKRKTTAATGLLESQ</sequence>
<dbReference type="GO" id="GO:0016020">
    <property type="term" value="C:membrane"/>
    <property type="evidence" value="ECO:0007669"/>
    <property type="project" value="UniProtKB-SubCell"/>
</dbReference>
<comment type="subcellular location">
    <subcellularLocation>
        <location evidence="1">Membrane</location>
        <topology evidence="1">Multi-pass membrane protein</topology>
    </subcellularLocation>
</comment>
<dbReference type="Gene3D" id="1.20.1250.20">
    <property type="entry name" value="MFS general substrate transporter like domains"/>
    <property type="match status" value="1"/>
</dbReference>
<keyword evidence="7" id="KW-1185">Reference proteome</keyword>
<proteinExistence type="predicted"/>
<evidence type="ECO:0000313" key="8">
    <source>
        <dbReference type="WBParaSite" id="L893_g10811.t1"/>
    </source>
</evidence>
<dbReference type="PROSITE" id="PS50850">
    <property type="entry name" value="MFS"/>
    <property type="match status" value="1"/>
</dbReference>